<dbReference type="PROSITE" id="PS51779">
    <property type="entry name" value="POTRA"/>
    <property type="match status" value="1"/>
</dbReference>
<dbReference type="EMBL" id="JAMPKM010000001">
    <property type="protein sequence ID" value="MEP0816126.1"/>
    <property type="molecule type" value="Genomic_DNA"/>
</dbReference>
<evidence type="ECO:0000313" key="11">
    <source>
        <dbReference type="EMBL" id="MEP0816126.1"/>
    </source>
</evidence>
<feature type="region of interest" description="Disordered" evidence="9">
    <location>
        <begin position="62"/>
        <end position="110"/>
    </location>
</feature>
<evidence type="ECO:0000256" key="1">
    <source>
        <dbReference type="ARBA" id="ARBA00004442"/>
    </source>
</evidence>
<feature type="compositionally biased region" description="Pro residues" evidence="9">
    <location>
        <begin position="97"/>
        <end position="108"/>
    </location>
</feature>
<dbReference type="Pfam" id="PF08479">
    <property type="entry name" value="POTRA_2"/>
    <property type="match status" value="1"/>
</dbReference>
<keyword evidence="8" id="KW-0998">Cell outer membrane</keyword>
<keyword evidence="12" id="KW-1185">Reference proteome</keyword>
<proteinExistence type="inferred from homology"/>
<dbReference type="PANTHER" id="PTHR34597:SF1">
    <property type="entry name" value="HEME_HEMOPEXIN TRANSPORTER PROTEIN HUXB"/>
    <property type="match status" value="1"/>
</dbReference>
<keyword evidence="4" id="KW-1134">Transmembrane beta strand</keyword>
<evidence type="ECO:0000259" key="10">
    <source>
        <dbReference type="PROSITE" id="PS51779"/>
    </source>
</evidence>
<keyword evidence="7" id="KW-0472">Membrane</keyword>
<sequence length="608" mass="67022">MRKIFWQFFEQGQAIASNTQVLGLLVSTLAVPIQLNPNSAWASVTTLPVDPGLNHQVAQAVPTLPSNPQPDPNQDRFLQPQPTLPVPAPTEAEQPILPTPTPETPPAQPDVTIPVKEIEVIGSTIFEPRELDSIVQPYEGRSLTLEELRTVADAITQLYLNRGYITSRAILVDQTITDGVVRIRVIEGSLERIEVEGNRRVNTGYIRDRIQLGAKTPLRKDDLEDQLRLLKTDPLFKNVEASLRAGEQLGQSILTVRVMEANPFDFYLSADNYSPPSVGSERLGVSAVHRNLTGLGDQLAGAYYVSTTGGAELYDFSYRVPINAMNGTIQLRAAPNDYKITDPEFSELGIRGSSELYEISYRQPLVRSPREELALSLGFTFQDGQTFLFNDIPNPFVIGTGPNGVSRTSVIKFGQDYVKRDPTGAWALRSQFNVGVDVFDATANPDPIPDGRFFSWLGQAQRVQALGTDNLLIAQLDLQLTPDSLLPSQQFVIGGGQSVRGFRQNARSGDNGVRFSLEDRIALQRNEAGLPILQLAPFFDLGAVWNDARNPNEINNERFLAGAGVGLLWRPVAGLNIRLDYAFPLVDLSDRGQNAQDEAFYFSVVVRP</sequence>
<evidence type="ECO:0000313" key="12">
    <source>
        <dbReference type="Proteomes" id="UP001464891"/>
    </source>
</evidence>
<dbReference type="Proteomes" id="UP001464891">
    <property type="component" value="Unassembled WGS sequence"/>
</dbReference>
<reference evidence="11 12" key="1">
    <citation type="submission" date="2022-04" db="EMBL/GenBank/DDBJ databases">
        <title>Positive selection, recombination, and allopatry shape intraspecific diversity of widespread and dominant cyanobacteria.</title>
        <authorList>
            <person name="Wei J."/>
            <person name="Shu W."/>
            <person name="Hu C."/>
        </authorList>
    </citation>
    <scope>NUCLEOTIDE SEQUENCE [LARGE SCALE GENOMIC DNA]</scope>
    <source>
        <strain evidence="11 12">GB2-A4</strain>
    </source>
</reference>
<comment type="caution">
    <text evidence="11">The sequence shown here is derived from an EMBL/GenBank/DDBJ whole genome shotgun (WGS) entry which is preliminary data.</text>
</comment>
<protein>
    <submittedName>
        <fullName evidence="11">ShlB/FhaC/HecB family hemolysin secretion/activation protein</fullName>
    </submittedName>
</protein>
<evidence type="ECO:0000256" key="9">
    <source>
        <dbReference type="SAM" id="MobiDB-lite"/>
    </source>
</evidence>
<evidence type="ECO:0000256" key="2">
    <source>
        <dbReference type="ARBA" id="ARBA00009055"/>
    </source>
</evidence>
<keyword evidence="3" id="KW-0813">Transport</keyword>
<evidence type="ECO:0000256" key="7">
    <source>
        <dbReference type="ARBA" id="ARBA00023136"/>
    </source>
</evidence>
<keyword evidence="6" id="KW-0653">Protein transport</keyword>
<comment type="similarity">
    <text evidence="2">Belongs to the TPS (TC 1.B.20) family.</text>
</comment>
<comment type="subcellular location">
    <subcellularLocation>
        <location evidence="1">Cell outer membrane</location>
    </subcellularLocation>
</comment>
<evidence type="ECO:0000256" key="3">
    <source>
        <dbReference type="ARBA" id="ARBA00022448"/>
    </source>
</evidence>
<evidence type="ECO:0000256" key="5">
    <source>
        <dbReference type="ARBA" id="ARBA00022692"/>
    </source>
</evidence>
<dbReference type="InterPro" id="IPR034746">
    <property type="entry name" value="POTRA"/>
</dbReference>
<evidence type="ECO:0000256" key="6">
    <source>
        <dbReference type="ARBA" id="ARBA00022927"/>
    </source>
</evidence>
<accession>A0ABV0J503</accession>
<dbReference type="RefSeq" id="WP_348252016.1">
    <property type="nucleotide sequence ID" value="NZ_JAMPKM010000001.1"/>
</dbReference>
<dbReference type="InterPro" id="IPR051544">
    <property type="entry name" value="TPS_OM_transporter"/>
</dbReference>
<evidence type="ECO:0000256" key="4">
    <source>
        <dbReference type="ARBA" id="ARBA00022452"/>
    </source>
</evidence>
<organism evidence="11 12">
    <name type="scientific">Trichocoleus desertorum GB2-A4</name>
    <dbReference type="NCBI Taxonomy" id="2933944"/>
    <lineage>
        <taxon>Bacteria</taxon>
        <taxon>Bacillati</taxon>
        <taxon>Cyanobacteriota</taxon>
        <taxon>Cyanophyceae</taxon>
        <taxon>Leptolyngbyales</taxon>
        <taxon>Trichocoleusaceae</taxon>
        <taxon>Trichocoleus</taxon>
    </lineage>
</organism>
<dbReference type="Gene3D" id="3.10.20.310">
    <property type="entry name" value="membrane protein fhac"/>
    <property type="match status" value="1"/>
</dbReference>
<dbReference type="InterPro" id="IPR005565">
    <property type="entry name" value="Hemolysn_activator_HlyB_C"/>
</dbReference>
<evidence type="ECO:0000256" key="8">
    <source>
        <dbReference type="ARBA" id="ARBA00023237"/>
    </source>
</evidence>
<name>A0ABV0J503_9CYAN</name>
<dbReference type="PANTHER" id="PTHR34597">
    <property type="entry name" value="SLR1661 PROTEIN"/>
    <property type="match status" value="1"/>
</dbReference>
<feature type="domain" description="POTRA" evidence="10">
    <location>
        <begin position="113"/>
        <end position="188"/>
    </location>
</feature>
<gene>
    <name evidence="11" type="ORF">NC998_03335</name>
</gene>
<dbReference type="Gene3D" id="2.40.160.50">
    <property type="entry name" value="membrane protein fhac: a member of the omp85/tpsb transporter family"/>
    <property type="match status" value="1"/>
</dbReference>
<dbReference type="InterPro" id="IPR013686">
    <property type="entry name" value="Polypept-transport_assoc_ShlB"/>
</dbReference>
<keyword evidence="5" id="KW-0812">Transmembrane</keyword>
<dbReference type="Pfam" id="PF03865">
    <property type="entry name" value="ShlB"/>
    <property type="match status" value="1"/>
</dbReference>